<dbReference type="AlphaFoldDB" id="A0A8E2EQ93"/>
<evidence type="ECO:0000313" key="1">
    <source>
        <dbReference type="EMBL" id="OCL02636.1"/>
    </source>
</evidence>
<reference evidence="1 2" key="1">
    <citation type="journal article" date="2016" name="Nat. Commun.">
        <title>Ectomycorrhizal ecology is imprinted in the genome of the dominant symbiotic fungus Cenococcum geophilum.</title>
        <authorList>
            <consortium name="DOE Joint Genome Institute"/>
            <person name="Peter M."/>
            <person name="Kohler A."/>
            <person name="Ohm R.A."/>
            <person name="Kuo A."/>
            <person name="Krutzmann J."/>
            <person name="Morin E."/>
            <person name="Arend M."/>
            <person name="Barry K.W."/>
            <person name="Binder M."/>
            <person name="Choi C."/>
            <person name="Clum A."/>
            <person name="Copeland A."/>
            <person name="Grisel N."/>
            <person name="Haridas S."/>
            <person name="Kipfer T."/>
            <person name="LaButti K."/>
            <person name="Lindquist E."/>
            <person name="Lipzen A."/>
            <person name="Maire R."/>
            <person name="Meier B."/>
            <person name="Mihaltcheva S."/>
            <person name="Molinier V."/>
            <person name="Murat C."/>
            <person name="Poggeler S."/>
            <person name="Quandt C.A."/>
            <person name="Sperisen C."/>
            <person name="Tritt A."/>
            <person name="Tisserant E."/>
            <person name="Crous P.W."/>
            <person name="Henrissat B."/>
            <person name="Nehls U."/>
            <person name="Egli S."/>
            <person name="Spatafora J.W."/>
            <person name="Grigoriev I.V."/>
            <person name="Martin F.M."/>
        </authorList>
    </citation>
    <scope>NUCLEOTIDE SEQUENCE [LARGE SCALE GENOMIC DNA]</scope>
    <source>
        <strain evidence="1 2">CBS 207.34</strain>
    </source>
</reference>
<accession>A0A8E2EQ93</accession>
<dbReference type="Proteomes" id="UP000250140">
    <property type="component" value="Unassembled WGS sequence"/>
</dbReference>
<feature type="non-terminal residue" evidence="1">
    <location>
        <position position="149"/>
    </location>
</feature>
<sequence>FTAQYSSQHFLWYASNSILSDPKHPLYIATLRRFKTADRSGLWWTAAGTLAVSKKKVVRSWVARRLRNAFVEALESRGFDRDGKRMVNSVKEDGKRGGEAHNPVMQAVRRVDEPKNLTGTLRIQSNPIILTAKFDAVKQEAGQLVDELV</sequence>
<keyword evidence="2" id="KW-1185">Reference proteome</keyword>
<evidence type="ECO:0000313" key="2">
    <source>
        <dbReference type="Proteomes" id="UP000250140"/>
    </source>
</evidence>
<protein>
    <submittedName>
        <fullName evidence="1">Uncharacterized protein</fullName>
    </submittedName>
</protein>
<feature type="non-terminal residue" evidence="1">
    <location>
        <position position="1"/>
    </location>
</feature>
<name>A0A8E2EQ93_9PEZI</name>
<gene>
    <name evidence="1" type="ORF">AOQ84DRAFT_254763</name>
</gene>
<dbReference type="EMBL" id="KV750920">
    <property type="protein sequence ID" value="OCL02636.1"/>
    <property type="molecule type" value="Genomic_DNA"/>
</dbReference>
<proteinExistence type="predicted"/>
<organism evidence="1 2">
    <name type="scientific">Glonium stellatum</name>
    <dbReference type="NCBI Taxonomy" id="574774"/>
    <lineage>
        <taxon>Eukaryota</taxon>
        <taxon>Fungi</taxon>
        <taxon>Dikarya</taxon>
        <taxon>Ascomycota</taxon>
        <taxon>Pezizomycotina</taxon>
        <taxon>Dothideomycetes</taxon>
        <taxon>Pleosporomycetidae</taxon>
        <taxon>Gloniales</taxon>
        <taxon>Gloniaceae</taxon>
        <taxon>Glonium</taxon>
    </lineage>
</organism>
<dbReference type="OrthoDB" id="5238363at2759"/>